<reference evidence="3" key="1">
    <citation type="submission" date="2016-10" db="EMBL/GenBank/DDBJ databases">
        <authorList>
            <person name="Varghese N."/>
            <person name="Submissions S."/>
        </authorList>
    </citation>
    <scope>NUCLEOTIDE SEQUENCE [LARGE SCALE GENOMIC DNA]</scope>
    <source>
        <strain evidence="3">IMMIB L-1606</strain>
    </source>
</reference>
<name>A0A1H1VUM3_9MICC</name>
<dbReference type="EMBL" id="LT629779">
    <property type="protein sequence ID" value="SDS88688.1"/>
    <property type="molecule type" value="Genomic_DNA"/>
</dbReference>
<evidence type="ECO:0000313" key="2">
    <source>
        <dbReference type="EMBL" id="SDS88688.1"/>
    </source>
</evidence>
<dbReference type="AlphaFoldDB" id="A0A1H1VUM3"/>
<feature type="domain" description="DUF6896" evidence="1">
    <location>
        <begin position="6"/>
        <end position="118"/>
    </location>
</feature>
<protein>
    <recommendedName>
        <fullName evidence="1">DUF6896 domain-containing protein</fullName>
    </recommendedName>
</protein>
<dbReference type="RefSeq" id="WP_091718286.1">
    <property type="nucleotide sequence ID" value="NZ_LT629779.1"/>
</dbReference>
<dbReference type="Proteomes" id="UP000198751">
    <property type="component" value="Chromosome I"/>
</dbReference>
<sequence>MSDPAAIIDSFVRLTSRCLDALLTVYGGNERPTVWTGLWLVPRDGSDPVRSGVLEGVGSFHLHGIGCRFELDTGEDVDVDWDWDGRAVFNSWRLLMYAHSTGDETVTEQGLRAAAHQAPSVVTLEEDKFTFSHRRYDVTRPES</sequence>
<evidence type="ECO:0000313" key="3">
    <source>
        <dbReference type="Proteomes" id="UP000198751"/>
    </source>
</evidence>
<keyword evidence="3" id="KW-1185">Reference proteome</keyword>
<organism evidence="2 3">
    <name type="scientific">Pseudarthrobacter equi</name>
    <dbReference type="NCBI Taxonomy" id="728066"/>
    <lineage>
        <taxon>Bacteria</taxon>
        <taxon>Bacillati</taxon>
        <taxon>Actinomycetota</taxon>
        <taxon>Actinomycetes</taxon>
        <taxon>Micrococcales</taxon>
        <taxon>Micrococcaceae</taxon>
        <taxon>Pseudarthrobacter</taxon>
    </lineage>
</organism>
<evidence type="ECO:0000259" key="1">
    <source>
        <dbReference type="Pfam" id="PF21837"/>
    </source>
</evidence>
<dbReference type="InterPro" id="IPR054191">
    <property type="entry name" value="DUF6896"/>
</dbReference>
<dbReference type="Pfam" id="PF21837">
    <property type="entry name" value="DUF6896"/>
    <property type="match status" value="1"/>
</dbReference>
<proteinExistence type="predicted"/>
<gene>
    <name evidence="2" type="ORF">SAMN04489743_1118</name>
</gene>
<dbReference type="OrthoDB" id="4189658at2"/>
<accession>A0A1H1VUM3</accession>